<organism evidence="2 3">
    <name type="scientific">Phreatobacter oligotrophus</name>
    <dbReference type="NCBI Taxonomy" id="1122261"/>
    <lineage>
        <taxon>Bacteria</taxon>
        <taxon>Pseudomonadati</taxon>
        <taxon>Pseudomonadota</taxon>
        <taxon>Alphaproteobacteria</taxon>
        <taxon>Hyphomicrobiales</taxon>
        <taxon>Phreatobacteraceae</taxon>
        <taxon>Phreatobacter</taxon>
    </lineage>
</organism>
<dbReference type="InterPro" id="IPR052538">
    <property type="entry name" value="Flavonoid_dioxygenase-like"/>
</dbReference>
<reference evidence="2 3" key="1">
    <citation type="submission" date="2018-04" db="EMBL/GenBank/DDBJ databases">
        <title>Genomic Encyclopedia of Archaeal and Bacterial Type Strains, Phase II (KMG-II): from individual species to whole genera.</title>
        <authorList>
            <person name="Goeker M."/>
        </authorList>
    </citation>
    <scope>NUCLEOTIDE SEQUENCE [LARGE SCALE GENOMIC DNA]</scope>
    <source>
        <strain evidence="2 3">DSM 25521</strain>
    </source>
</reference>
<dbReference type="Gene3D" id="2.60.120.10">
    <property type="entry name" value="Jelly Rolls"/>
    <property type="match status" value="1"/>
</dbReference>
<dbReference type="RefSeq" id="WP_108179615.1">
    <property type="nucleotide sequence ID" value="NZ_PZZL01000024.1"/>
</dbReference>
<evidence type="ECO:0000313" key="3">
    <source>
        <dbReference type="Proteomes" id="UP000241808"/>
    </source>
</evidence>
<dbReference type="PANTHER" id="PTHR43346">
    <property type="entry name" value="LIGAND BINDING DOMAIN PROTEIN, PUTATIVE (AFU_ORTHOLOGUE AFUA_6G14370)-RELATED"/>
    <property type="match status" value="1"/>
</dbReference>
<dbReference type="AlphaFoldDB" id="A0A2T4YWH1"/>
<evidence type="ECO:0000313" key="2">
    <source>
        <dbReference type="EMBL" id="PTM48457.1"/>
    </source>
</evidence>
<dbReference type="CDD" id="cd06987">
    <property type="entry name" value="cupin_MAE_RS03005"/>
    <property type="match status" value="1"/>
</dbReference>
<dbReference type="Pfam" id="PF07883">
    <property type="entry name" value="Cupin_2"/>
    <property type="match status" value="1"/>
</dbReference>
<keyword evidence="3" id="KW-1185">Reference proteome</keyword>
<dbReference type="InterPro" id="IPR011051">
    <property type="entry name" value="RmlC_Cupin_sf"/>
</dbReference>
<name>A0A2T4YWH1_9HYPH</name>
<dbReference type="InterPro" id="IPR013096">
    <property type="entry name" value="Cupin_2"/>
</dbReference>
<protein>
    <submittedName>
        <fullName evidence="2">Cupin domain-containing protein</fullName>
    </submittedName>
</protein>
<dbReference type="InterPro" id="IPR014710">
    <property type="entry name" value="RmlC-like_jellyroll"/>
</dbReference>
<comment type="caution">
    <text evidence="2">The sequence shown here is derived from an EMBL/GenBank/DDBJ whole genome shotgun (WGS) entry which is preliminary data.</text>
</comment>
<evidence type="ECO:0000259" key="1">
    <source>
        <dbReference type="Pfam" id="PF07883"/>
    </source>
</evidence>
<feature type="domain" description="Cupin type-2" evidence="1">
    <location>
        <begin position="42"/>
        <end position="109"/>
    </location>
</feature>
<dbReference type="OrthoDB" id="9180677at2"/>
<dbReference type="EMBL" id="PZZL01000024">
    <property type="protein sequence ID" value="PTM48457.1"/>
    <property type="molecule type" value="Genomic_DNA"/>
</dbReference>
<gene>
    <name evidence="2" type="ORF">C8P69_1243</name>
</gene>
<dbReference type="SUPFAM" id="SSF51182">
    <property type="entry name" value="RmlC-like cupins"/>
    <property type="match status" value="1"/>
</dbReference>
<accession>A0A2T4YWH1</accession>
<dbReference type="Proteomes" id="UP000241808">
    <property type="component" value="Unassembled WGS sequence"/>
</dbReference>
<sequence>MSSMLANARLADVFQISPTDTNYFAVLFDPQRGGSEAIFLIEIFRVGGATPPNTHAAAHEFFYVLEGEGIARCDGKATPVKKGDAILVSPGAEHIVENTGAGKLYTLTVMTPNEGFSELIRSGRRVDLDDEDRRVLGDLVA</sequence>
<proteinExistence type="predicted"/>
<dbReference type="PANTHER" id="PTHR43346:SF1">
    <property type="entry name" value="QUERCETIN 2,3-DIOXYGENASE-RELATED"/>
    <property type="match status" value="1"/>
</dbReference>